<dbReference type="RefSeq" id="WP_264716440.1">
    <property type="nucleotide sequence ID" value="NZ_JAPDNT010000039.1"/>
</dbReference>
<dbReference type="EMBL" id="JAPDNT010000039">
    <property type="protein sequence ID" value="MCW3477491.1"/>
    <property type="molecule type" value="Genomic_DNA"/>
</dbReference>
<keyword evidence="3" id="KW-1185">Reference proteome</keyword>
<keyword evidence="1" id="KW-0732">Signal</keyword>
<evidence type="ECO:0000256" key="1">
    <source>
        <dbReference type="SAM" id="SignalP"/>
    </source>
</evidence>
<sequence>MKHLAALILPVLLLGACSTGPAPSTAQAECEQEAQRDPDLQTLRDRYAFASPYFANQVNGELKEAIRQSVQKCMRARGLAPPGGVEAVKK</sequence>
<accession>A0AA41YRR4</accession>
<name>A0AA41YRR4_9PROT</name>
<evidence type="ECO:0008006" key="4">
    <source>
        <dbReference type="Google" id="ProtNLM"/>
    </source>
</evidence>
<reference evidence="2" key="1">
    <citation type="submission" date="2022-09" db="EMBL/GenBank/DDBJ databases">
        <title>Rhodovastum sp. nov. RN2-1 isolated from soil in Seongnam, South Korea.</title>
        <authorList>
            <person name="Le N.T."/>
        </authorList>
    </citation>
    <scope>NUCLEOTIDE SEQUENCE</scope>
    <source>
        <strain evidence="2">RN2-1</strain>
    </source>
</reference>
<reference evidence="2" key="2">
    <citation type="submission" date="2022-10" db="EMBL/GenBank/DDBJ databases">
        <authorList>
            <person name="Trinh H.N."/>
        </authorList>
    </citation>
    <scope>NUCLEOTIDE SEQUENCE</scope>
    <source>
        <strain evidence="2">RN2-1</strain>
    </source>
</reference>
<feature type="signal peptide" evidence="1">
    <location>
        <begin position="1"/>
        <end position="28"/>
    </location>
</feature>
<organism evidence="2 3">
    <name type="scientific">Limobrevibacterium gyesilva</name>
    <dbReference type="NCBI Taxonomy" id="2991712"/>
    <lineage>
        <taxon>Bacteria</taxon>
        <taxon>Pseudomonadati</taxon>
        <taxon>Pseudomonadota</taxon>
        <taxon>Alphaproteobacteria</taxon>
        <taxon>Acetobacterales</taxon>
        <taxon>Acetobacteraceae</taxon>
        <taxon>Limobrevibacterium</taxon>
    </lineage>
</organism>
<feature type="chain" id="PRO_5041408662" description="Lipoprotein" evidence="1">
    <location>
        <begin position="29"/>
        <end position="90"/>
    </location>
</feature>
<evidence type="ECO:0000313" key="3">
    <source>
        <dbReference type="Proteomes" id="UP001165679"/>
    </source>
</evidence>
<proteinExistence type="predicted"/>
<dbReference type="Proteomes" id="UP001165679">
    <property type="component" value="Unassembled WGS sequence"/>
</dbReference>
<comment type="caution">
    <text evidence="2">The sequence shown here is derived from an EMBL/GenBank/DDBJ whole genome shotgun (WGS) entry which is preliminary data.</text>
</comment>
<protein>
    <recommendedName>
        <fullName evidence="4">Lipoprotein</fullName>
    </recommendedName>
</protein>
<gene>
    <name evidence="2" type="ORF">OL599_23275</name>
</gene>
<evidence type="ECO:0000313" key="2">
    <source>
        <dbReference type="EMBL" id="MCW3477491.1"/>
    </source>
</evidence>
<dbReference type="AlphaFoldDB" id="A0AA41YRR4"/>
<dbReference type="PROSITE" id="PS51257">
    <property type="entry name" value="PROKAR_LIPOPROTEIN"/>
    <property type="match status" value="1"/>
</dbReference>